<dbReference type="EMBL" id="JBBPCO010000015">
    <property type="protein sequence ID" value="MEK8090726.1"/>
    <property type="molecule type" value="Genomic_DNA"/>
</dbReference>
<dbReference type="PANTHER" id="PTHR43065:SF42">
    <property type="entry name" value="TWO-COMPONENT SENSOR PPRA"/>
    <property type="match status" value="1"/>
</dbReference>
<dbReference type="Gene3D" id="3.40.50.2300">
    <property type="match status" value="2"/>
</dbReference>
<dbReference type="InterPro" id="IPR036890">
    <property type="entry name" value="HATPase_C_sf"/>
</dbReference>
<dbReference type="RefSeq" id="WP_341371782.1">
    <property type="nucleotide sequence ID" value="NZ_JBBPCO010000015.1"/>
</dbReference>
<dbReference type="InterPro" id="IPR000014">
    <property type="entry name" value="PAS"/>
</dbReference>
<proteinExistence type="predicted"/>
<evidence type="ECO:0000256" key="1">
    <source>
        <dbReference type="ARBA" id="ARBA00000085"/>
    </source>
</evidence>
<dbReference type="InterPro" id="IPR035965">
    <property type="entry name" value="PAS-like_dom_sf"/>
</dbReference>
<dbReference type="SMART" id="SM00387">
    <property type="entry name" value="HATPase_c"/>
    <property type="match status" value="1"/>
</dbReference>
<dbReference type="InterPro" id="IPR003594">
    <property type="entry name" value="HATPase_dom"/>
</dbReference>
<dbReference type="PROSITE" id="PS50110">
    <property type="entry name" value="RESPONSE_REGULATORY"/>
    <property type="match status" value="2"/>
</dbReference>
<dbReference type="Pfam" id="PF00072">
    <property type="entry name" value="Response_reg"/>
    <property type="match status" value="2"/>
</dbReference>
<dbReference type="PROSITE" id="PS50112">
    <property type="entry name" value="PAS"/>
    <property type="match status" value="1"/>
</dbReference>
<dbReference type="PANTHER" id="PTHR43065">
    <property type="entry name" value="SENSOR HISTIDINE KINASE"/>
    <property type="match status" value="1"/>
</dbReference>
<dbReference type="Proteomes" id="UP001446205">
    <property type="component" value="Unassembled WGS sequence"/>
</dbReference>
<evidence type="ECO:0000259" key="6">
    <source>
        <dbReference type="PROSITE" id="PS50109"/>
    </source>
</evidence>
<evidence type="ECO:0000259" key="8">
    <source>
        <dbReference type="PROSITE" id="PS50112"/>
    </source>
</evidence>
<dbReference type="SMART" id="SM00091">
    <property type="entry name" value="PAS"/>
    <property type="match status" value="1"/>
</dbReference>
<dbReference type="SMART" id="SM00086">
    <property type="entry name" value="PAC"/>
    <property type="match status" value="1"/>
</dbReference>
<dbReference type="InterPro" id="IPR001610">
    <property type="entry name" value="PAC"/>
</dbReference>
<evidence type="ECO:0000256" key="2">
    <source>
        <dbReference type="ARBA" id="ARBA00012438"/>
    </source>
</evidence>
<comment type="catalytic activity">
    <reaction evidence="1">
        <text>ATP + protein L-histidine = ADP + protein N-phospho-L-histidine.</text>
        <dbReference type="EC" id="2.7.13.3"/>
    </reaction>
</comment>
<dbReference type="PRINTS" id="PR00344">
    <property type="entry name" value="BCTRLSENSOR"/>
</dbReference>
<evidence type="ECO:0000256" key="5">
    <source>
        <dbReference type="SAM" id="Coils"/>
    </source>
</evidence>
<feature type="domain" description="Response regulatory" evidence="7">
    <location>
        <begin position="6"/>
        <end position="122"/>
    </location>
</feature>
<dbReference type="Gene3D" id="1.10.287.130">
    <property type="match status" value="1"/>
</dbReference>
<dbReference type="InterPro" id="IPR005467">
    <property type="entry name" value="His_kinase_dom"/>
</dbReference>
<evidence type="ECO:0000259" key="7">
    <source>
        <dbReference type="PROSITE" id="PS50110"/>
    </source>
</evidence>
<dbReference type="InterPro" id="IPR003661">
    <property type="entry name" value="HisK_dim/P_dom"/>
</dbReference>
<feature type="domain" description="PAC" evidence="9">
    <location>
        <begin position="214"/>
        <end position="268"/>
    </location>
</feature>
<dbReference type="CDD" id="cd00082">
    <property type="entry name" value="HisKA"/>
    <property type="match status" value="1"/>
</dbReference>
<dbReference type="InterPro" id="IPR001789">
    <property type="entry name" value="Sig_transdc_resp-reg_receiver"/>
</dbReference>
<dbReference type="EC" id="2.7.13.3" evidence="2"/>
<dbReference type="SUPFAM" id="SSF55785">
    <property type="entry name" value="PYP-like sensor domain (PAS domain)"/>
    <property type="match status" value="1"/>
</dbReference>
<protein>
    <recommendedName>
        <fullName evidence="2">histidine kinase</fullName>
        <ecNumber evidence="2">2.7.13.3</ecNumber>
    </recommendedName>
</protein>
<sequence>MTEPLKVLYLEDNPLDADLVQWTLSADGIANEITRVETRASYVEAMERGGYDIILADYTLPSFDGISALAIAREMWPNVPFIILSGAMGEEVAIETLKSGATDYVLKQRMSRLVPSVRRALQQSEERRQREALEEQLRLLEKSVEHLNDIVMITELASVEADGQPRVVFVNEACHRRTGYTPEELVGGPPLSFEGPETDRAVLERMARAMKKLKPVREELLCYTKDGKTFWQELDMSPMADAEGRVTHWVSIGRDITERKRAEETRLQLQEQLYHSQKMESIGLLAGGIAHDFNNLLTSILSSAELGRESLPEGHVAHEDLQTIIKAALRASGLTKELLAYAGNGKRMTEVININHLVTDMLAILRSQMPRSIIVRKALQSRMPPVEADPVQIQQVIMNLCLNASQAMPDGGMLSITTDMVTLTEEKTRKFRSYNPPEPGLYALFEVSDTGSGMDARTIKRIFEPFYSTKNQGRGLGLAAVLGIIKSHRGGIEVESTPGEGSTFTVYLPASDKPFPEEISRPTEMVHGPHTVMFVDDEEILRSLGQRILERLGYQVILAADGVEAVRIFGERASEIDLVIMDLSMPRMGGEDAYREISRIRPDVKVILCSGYDESTAVGKLGSDNLVGLIQKPFEMKTFSQAVHAALERP</sequence>
<evidence type="ECO:0000259" key="9">
    <source>
        <dbReference type="PROSITE" id="PS50113"/>
    </source>
</evidence>
<evidence type="ECO:0000256" key="3">
    <source>
        <dbReference type="ARBA" id="ARBA00022553"/>
    </source>
</evidence>
<comment type="caution">
    <text evidence="10">The sequence shown here is derived from an EMBL/GenBank/DDBJ whole genome shotgun (WGS) entry which is preliminary data.</text>
</comment>
<dbReference type="CDD" id="cd00130">
    <property type="entry name" value="PAS"/>
    <property type="match status" value="1"/>
</dbReference>
<dbReference type="SMART" id="SM00388">
    <property type="entry name" value="HisKA"/>
    <property type="match status" value="1"/>
</dbReference>
<feature type="coiled-coil region" evidence="5">
    <location>
        <begin position="123"/>
        <end position="150"/>
    </location>
</feature>
<dbReference type="Gene3D" id="3.30.450.20">
    <property type="entry name" value="PAS domain"/>
    <property type="match status" value="1"/>
</dbReference>
<dbReference type="CDD" id="cd00156">
    <property type="entry name" value="REC"/>
    <property type="match status" value="1"/>
</dbReference>
<dbReference type="Gene3D" id="3.30.565.10">
    <property type="entry name" value="Histidine kinase-like ATPase, C-terminal domain"/>
    <property type="match status" value="1"/>
</dbReference>
<dbReference type="PROSITE" id="PS50113">
    <property type="entry name" value="PAC"/>
    <property type="match status" value="1"/>
</dbReference>
<evidence type="ECO:0000313" key="11">
    <source>
        <dbReference type="Proteomes" id="UP001446205"/>
    </source>
</evidence>
<dbReference type="InterPro" id="IPR004358">
    <property type="entry name" value="Sig_transdc_His_kin-like_C"/>
</dbReference>
<dbReference type="InterPro" id="IPR011006">
    <property type="entry name" value="CheY-like_superfamily"/>
</dbReference>
<dbReference type="InterPro" id="IPR000700">
    <property type="entry name" value="PAS-assoc_C"/>
</dbReference>
<dbReference type="Pfam" id="PF02518">
    <property type="entry name" value="HATPase_c"/>
    <property type="match status" value="1"/>
</dbReference>
<reference evidence="10 11" key="1">
    <citation type="submission" date="2024-04" db="EMBL/GenBank/DDBJ databases">
        <authorList>
            <person name="Abashina T."/>
            <person name="Shaikin A."/>
        </authorList>
    </citation>
    <scope>NUCLEOTIDE SEQUENCE [LARGE SCALE GENOMIC DNA]</scope>
    <source>
        <strain evidence="10 11">AAFK</strain>
    </source>
</reference>
<keyword evidence="5" id="KW-0175">Coiled coil</keyword>
<dbReference type="Pfam" id="PF00512">
    <property type="entry name" value="HisKA"/>
    <property type="match status" value="1"/>
</dbReference>
<feature type="domain" description="Histidine kinase" evidence="6">
    <location>
        <begin position="288"/>
        <end position="512"/>
    </location>
</feature>
<dbReference type="NCBIfam" id="TIGR00229">
    <property type="entry name" value="sensory_box"/>
    <property type="match status" value="1"/>
</dbReference>
<feature type="modified residue" description="4-aspartylphosphate" evidence="4">
    <location>
        <position position="57"/>
    </location>
</feature>
<feature type="domain" description="PAS" evidence="8">
    <location>
        <begin position="159"/>
        <end position="213"/>
    </location>
</feature>
<evidence type="ECO:0000256" key="4">
    <source>
        <dbReference type="PROSITE-ProRule" id="PRU00169"/>
    </source>
</evidence>
<evidence type="ECO:0000313" key="10">
    <source>
        <dbReference type="EMBL" id="MEK8090726.1"/>
    </source>
</evidence>
<organism evidence="10 11">
    <name type="scientific">Thermithiobacillus plumbiphilus</name>
    <dbReference type="NCBI Taxonomy" id="1729899"/>
    <lineage>
        <taxon>Bacteria</taxon>
        <taxon>Pseudomonadati</taxon>
        <taxon>Pseudomonadota</taxon>
        <taxon>Acidithiobacillia</taxon>
        <taxon>Acidithiobacillales</taxon>
        <taxon>Thermithiobacillaceae</taxon>
        <taxon>Thermithiobacillus</taxon>
    </lineage>
</organism>
<dbReference type="PROSITE" id="PS50109">
    <property type="entry name" value="HIS_KIN"/>
    <property type="match status" value="1"/>
</dbReference>
<name>A0ABU9DB26_9PROT</name>
<dbReference type="Pfam" id="PF13426">
    <property type="entry name" value="PAS_9"/>
    <property type="match status" value="1"/>
</dbReference>
<feature type="modified residue" description="4-aspartylphosphate" evidence="4">
    <location>
        <position position="582"/>
    </location>
</feature>
<dbReference type="InterPro" id="IPR036097">
    <property type="entry name" value="HisK_dim/P_sf"/>
</dbReference>
<dbReference type="SUPFAM" id="SSF55874">
    <property type="entry name" value="ATPase domain of HSP90 chaperone/DNA topoisomerase II/histidine kinase"/>
    <property type="match status" value="1"/>
</dbReference>
<dbReference type="SUPFAM" id="SSF47384">
    <property type="entry name" value="Homodimeric domain of signal transducing histidine kinase"/>
    <property type="match status" value="1"/>
</dbReference>
<dbReference type="SUPFAM" id="SSF52172">
    <property type="entry name" value="CheY-like"/>
    <property type="match status" value="2"/>
</dbReference>
<dbReference type="SMART" id="SM00448">
    <property type="entry name" value="REC"/>
    <property type="match status" value="2"/>
</dbReference>
<gene>
    <name evidence="10" type="ORF">WOB96_13290</name>
</gene>
<keyword evidence="11" id="KW-1185">Reference proteome</keyword>
<keyword evidence="3 4" id="KW-0597">Phosphoprotein</keyword>
<accession>A0ABU9DB26</accession>
<feature type="domain" description="Response regulatory" evidence="7">
    <location>
        <begin position="531"/>
        <end position="647"/>
    </location>
</feature>